<protein>
    <submittedName>
        <fullName evidence="6">Intron associated endonuclease</fullName>
    </submittedName>
</protein>
<dbReference type="SUPFAM" id="SSF64496">
    <property type="entry name" value="DNA-binding domain of intron-encoded endonucleases"/>
    <property type="match status" value="3"/>
</dbReference>
<evidence type="ECO:0000313" key="6">
    <source>
        <dbReference type="EMBL" id="DAF54628.1"/>
    </source>
</evidence>
<organism evidence="6">
    <name type="scientific">Siphoviridae sp. ctqPo10</name>
    <dbReference type="NCBI Taxonomy" id="2827948"/>
    <lineage>
        <taxon>Viruses</taxon>
        <taxon>Duplodnaviria</taxon>
        <taxon>Heunggongvirae</taxon>
        <taxon>Uroviricota</taxon>
        <taxon>Caudoviricetes</taxon>
    </lineage>
</organism>
<keyword evidence="6" id="KW-0540">Nuclease</keyword>
<dbReference type="SUPFAM" id="SSF82771">
    <property type="entry name" value="GIY-YIG endonuclease"/>
    <property type="match status" value="1"/>
</dbReference>
<evidence type="ECO:0000259" key="4">
    <source>
        <dbReference type="SMART" id="SM00465"/>
    </source>
</evidence>
<feature type="domain" description="Nuclease associated modular" evidence="5">
    <location>
        <begin position="230"/>
        <end position="246"/>
    </location>
</feature>
<feature type="domain" description="Nuclease associated modular" evidence="5">
    <location>
        <begin position="146"/>
        <end position="162"/>
    </location>
</feature>
<keyword evidence="3" id="KW-0460">Magnesium</keyword>
<dbReference type="InterPro" id="IPR000305">
    <property type="entry name" value="GIY-YIG_endonuc"/>
</dbReference>
<feature type="domain" description="Nuclease associated modular" evidence="5">
    <location>
        <begin position="201"/>
        <end position="217"/>
    </location>
</feature>
<feature type="domain" description="Nuclease associated modular" evidence="5">
    <location>
        <begin position="173"/>
        <end position="189"/>
    </location>
</feature>
<dbReference type="Pfam" id="PF07460">
    <property type="entry name" value="NUMOD3"/>
    <property type="match status" value="4"/>
</dbReference>
<dbReference type="EMBL" id="BK032682">
    <property type="protein sequence ID" value="DAF54628.1"/>
    <property type="molecule type" value="Genomic_DNA"/>
</dbReference>
<comment type="similarity">
    <text evidence="2">To endonucleases of group I introns of fungi and phage.</text>
</comment>
<accession>A0A8S5SUA3</accession>
<evidence type="ECO:0000256" key="1">
    <source>
        <dbReference type="ARBA" id="ARBA00001946"/>
    </source>
</evidence>
<dbReference type="SMART" id="SM00465">
    <property type="entry name" value="GIYc"/>
    <property type="match status" value="1"/>
</dbReference>
<feature type="domain" description="Nuclease associated modular" evidence="5">
    <location>
        <begin position="105"/>
        <end position="121"/>
    </location>
</feature>
<proteinExistence type="predicted"/>
<dbReference type="InterPro" id="IPR035901">
    <property type="entry name" value="GIY-YIG_endonuc_sf"/>
</dbReference>
<dbReference type="InterPro" id="IPR003611">
    <property type="entry name" value="NUMOD3"/>
</dbReference>
<keyword evidence="6" id="KW-0378">Hydrolase</keyword>
<feature type="domain" description="GIY-YIG" evidence="4">
    <location>
        <begin position="4"/>
        <end position="104"/>
    </location>
</feature>
<dbReference type="GO" id="GO:0003677">
    <property type="term" value="F:DNA binding"/>
    <property type="evidence" value="ECO:0007669"/>
    <property type="project" value="InterPro"/>
</dbReference>
<keyword evidence="6" id="KW-0255">Endonuclease</keyword>
<name>A0A8S5SUA3_9CAUD</name>
<evidence type="ECO:0000256" key="3">
    <source>
        <dbReference type="ARBA" id="ARBA00022842"/>
    </source>
</evidence>
<evidence type="ECO:0000256" key="2">
    <source>
        <dbReference type="ARBA" id="ARBA00010045"/>
    </source>
</evidence>
<sequence length="368" mass="43197">MENKKWCVYMHTFPNDKKYIGITVVNEGQNSLTACKKRWGKDGYGYHTQRVWRAIRKYGWSNVKHEILFENIAEEKIDELEKSLIEKYNCQIDNGNGYNIDFGGKHRIVSDYTKEKLSKSLSGENHPNYGKHLSKDTKRRIAEAQIGKYVSEETREKIRKAQTWQKGENNPNYGKHWSKEIREKISNGLSGKYKGEKSYWYGKHLSDEAKEKLRRKALERYKDITNHPNYGKSMSENQKIQISDRNSNAILVFNLLGNYICEYKSATKCAEHYNVIPSAVCNNAKGNSLVFLNNFILIYKKDFTDELLNKRLDRIKNTRRYKYLNFVNDVILSREQGIKAVDAMSMLGISRDMYYSCLKNYKMLQKCR</sequence>
<dbReference type="SMART" id="SM00496">
    <property type="entry name" value="IENR2"/>
    <property type="match status" value="6"/>
</dbReference>
<reference evidence="6" key="1">
    <citation type="journal article" date="2021" name="Proc. Natl. Acad. Sci. U.S.A.">
        <title>A Catalog of Tens of Thousands of Viruses from Human Metagenomes Reveals Hidden Associations with Chronic Diseases.</title>
        <authorList>
            <person name="Tisza M.J."/>
            <person name="Buck C.B."/>
        </authorList>
    </citation>
    <scope>NUCLEOTIDE SEQUENCE</scope>
    <source>
        <strain evidence="6">CtqPo10</strain>
    </source>
</reference>
<feature type="domain" description="Nuclease associated modular" evidence="5">
    <location>
        <begin position="129"/>
        <end position="145"/>
    </location>
</feature>
<evidence type="ECO:0000259" key="5">
    <source>
        <dbReference type="SMART" id="SM00496"/>
    </source>
</evidence>
<dbReference type="GO" id="GO:0004519">
    <property type="term" value="F:endonuclease activity"/>
    <property type="evidence" value="ECO:0007669"/>
    <property type="project" value="UniProtKB-KW"/>
</dbReference>
<comment type="cofactor">
    <cofactor evidence="1">
        <name>Mg(2+)</name>
        <dbReference type="ChEBI" id="CHEBI:18420"/>
    </cofactor>
</comment>